<organism evidence="2 3">
    <name type="scientific">Hydra vulgaris</name>
    <name type="common">Hydra</name>
    <name type="synonym">Hydra attenuata</name>
    <dbReference type="NCBI Taxonomy" id="6087"/>
    <lineage>
        <taxon>Eukaryota</taxon>
        <taxon>Metazoa</taxon>
        <taxon>Cnidaria</taxon>
        <taxon>Hydrozoa</taxon>
        <taxon>Hydroidolina</taxon>
        <taxon>Anthoathecata</taxon>
        <taxon>Aplanulata</taxon>
        <taxon>Hydridae</taxon>
        <taxon>Hydra</taxon>
    </lineage>
</organism>
<protein>
    <submittedName>
        <fullName evidence="3">Uncharacterized protein LOC136076100</fullName>
    </submittedName>
</protein>
<keyword evidence="2" id="KW-1185">Reference proteome</keyword>
<dbReference type="Proteomes" id="UP001652625">
    <property type="component" value="Chromosome 02"/>
</dbReference>
<reference evidence="3" key="2">
    <citation type="submission" date="2025-08" db="UniProtKB">
        <authorList>
            <consortium name="RefSeq"/>
        </authorList>
    </citation>
    <scope>IDENTIFICATION</scope>
</reference>
<reference evidence="2" key="1">
    <citation type="submission" date="2025-05" db="UniProtKB">
        <authorList>
            <consortium name="RefSeq"/>
        </authorList>
    </citation>
    <scope>NUCLEOTIDE SEQUENCE [LARGE SCALE GENOMIC DNA]</scope>
</reference>
<evidence type="ECO:0000259" key="1">
    <source>
        <dbReference type="Pfam" id="PF21056"/>
    </source>
</evidence>
<proteinExistence type="predicted"/>
<dbReference type="RefSeq" id="XP_065645637.1">
    <property type="nucleotide sequence ID" value="XM_065789565.1"/>
</dbReference>
<name>A0ABM4B9T0_HYDVU</name>
<evidence type="ECO:0000313" key="2">
    <source>
        <dbReference type="Proteomes" id="UP001652625"/>
    </source>
</evidence>
<dbReference type="PANTHER" id="PTHR31569">
    <property type="entry name" value="SWIM-TYPE DOMAIN-CONTAINING PROTEIN"/>
    <property type="match status" value="1"/>
</dbReference>
<evidence type="ECO:0000313" key="3">
    <source>
        <dbReference type="RefSeq" id="XP_065645637.1"/>
    </source>
</evidence>
<dbReference type="InterPro" id="IPR052579">
    <property type="entry name" value="Zinc_finger_SWIM"/>
</dbReference>
<feature type="domain" description="ZSWIM1/3 RNaseH-like" evidence="1">
    <location>
        <begin position="67"/>
        <end position="191"/>
    </location>
</feature>
<dbReference type="Pfam" id="PF21056">
    <property type="entry name" value="ZSWIM1-3_RNaseH-like"/>
    <property type="match status" value="1"/>
</dbReference>
<accession>A0ABM4B9T0</accession>
<dbReference type="InterPro" id="IPR048324">
    <property type="entry name" value="ZSWIM1-3_RNaseH-like"/>
</dbReference>
<dbReference type="GeneID" id="136076100"/>
<dbReference type="PANTHER" id="PTHR31569:SF4">
    <property type="entry name" value="SWIM-TYPE DOMAIN-CONTAINING PROTEIN"/>
    <property type="match status" value="1"/>
</dbReference>
<gene>
    <name evidence="3" type="primary">LOC136076100</name>
</gene>
<sequence length="274" mass="31816">MTMQEEKLIINLINANVTPLQIKQILHLDGHTKCVTSQDLHNLKARNKKVERSNNNEGQLLIDAVNKLLEKDYGGSVSILQNNDELQAICWQTSVMKEKYKRYGEVVFVDSTYKVIIERFPLLVFLVEDGLGFGVPVLFAFVQHETIDIFKWVVEWFCTQNNNIITKVIIMDKDIGLINVLSPTFLHSSVLLCCFHVIKYIKKVVIQLSVPPSTKCELINLILKMVYAYSEADYHEAYDSMVNNHEFPESFKTYFLNNWHSCKEQWCTAYRKKK</sequence>